<gene>
    <name evidence="2" type="ORF">PXEA_LOCUS19768</name>
</gene>
<reference evidence="2" key="1">
    <citation type="submission" date="2018-11" db="EMBL/GenBank/DDBJ databases">
        <authorList>
            <consortium name="Pathogen Informatics"/>
        </authorList>
    </citation>
    <scope>NUCLEOTIDE SEQUENCE</scope>
</reference>
<comment type="caution">
    <text evidence="2">The sequence shown here is derived from an EMBL/GenBank/DDBJ whole genome shotgun (WGS) entry which is preliminary data.</text>
</comment>
<keyword evidence="1" id="KW-0812">Transmembrane</keyword>
<name>A0A3S5AKU7_9PLAT</name>
<dbReference type="Gene3D" id="1.20.58.60">
    <property type="match status" value="1"/>
</dbReference>
<feature type="transmembrane region" description="Helical" evidence="1">
    <location>
        <begin position="74"/>
        <end position="91"/>
    </location>
</feature>
<organism evidence="2 3">
    <name type="scientific">Protopolystoma xenopodis</name>
    <dbReference type="NCBI Taxonomy" id="117903"/>
    <lineage>
        <taxon>Eukaryota</taxon>
        <taxon>Metazoa</taxon>
        <taxon>Spiralia</taxon>
        <taxon>Lophotrochozoa</taxon>
        <taxon>Platyhelminthes</taxon>
        <taxon>Monogenea</taxon>
        <taxon>Polyopisthocotylea</taxon>
        <taxon>Polystomatidea</taxon>
        <taxon>Polystomatidae</taxon>
        <taxon>Protopolystoma</taxon>
    </lineage>
</organism>
<dbReference type="EMBL" id="CAAALY010079547">
    <property type="protein sequence ID" value="VEL26328.1"/>
    <property type="molecule type" value="Genomic_DNA"/>
</dbReference>
<proteinExistence type="predicted"/>
<protein>
    <submittedName>
        <fullName evidence="2">Uncharacterized protein</fullName>
    </submittedName>
</protein>
<keyword evidence="1" id="KW-0472">Membrane</keyword>
<evidence type="ECO:0000313" key="2">
    <source>
        <dbReference type="EMBL" id="VEL26328.1"/>
    </source>
</evidence>
<dbReference type="AlphaFoldDB" id="A0A3S5AKU7"/>
<sequence length="220" mass="24690">MTKLCAYDGLLDGVGRTFGNLPSQLSNCGDHEYYGTGHRTMYVRQGLLDASTKLRKQGRTNTRKLKEATIKQKATILVFIATIVFVLQWISQCEDILRQTAVIPASLAEAEALQIDHEKFQPVLNDAHPQAVECAARASYLLQQASHVGHHLPATSQALTQPVDGQLPPSHPHRQDFQNVAEQVANRWQKLVYAAEEKHKLLIAATNWWVKLLMRGMFKI</sequence>
<accession>A0A3S5AKU7</accession>
<evidence type="ECO:0000256" key="1">
    <source>
        <dbReference type="SAM" id="Phobius"/>
    </source>
</evidence>
<evidence type="ECO:0000313" key="3">
    <source>
        <dbReference type="Proteomes" id="UP000784294"/>
    </source>
</evidence>
<dbReference type="Proteomes" id="UP000784294">
    <property type="component" value="Unassembled WGS sequence"/>
</dbReference>
<keyword evidence="1" id="KW-1133">Transmembrane helix</keyword>
<dbReference type="OrthoDB" id="10256089at2759"/>
<dbReference type="SUPFAM" id="SSF46966">
    <property type="entry name" value="Spectrin repeat"/>
    <property type="match status" value="1"/>
</dbReference>
<keyword evidence="3" id="KW-1185">Reference proteome</keyword>